<dbReference type="Proteomes" id="UP000295499">
    <property type="component" value="Unassembled WGS sequence"/>
</dbReference>
<evidence type="ECO:0000313" key="1">
    <source>
        <dbReference type="EMBL" id="TDO23988.1"/>
    </source>
</evidence>
<dbReference type="EMBL" id="SNWM01000001">
    <property type="protein sequence ID" value="TDO23988.1"/>
    <property type="molecule type" value="Genomic_DNA"/>
</dbReference>
<evidence type="ECO:0000313" key="2">
    <source>
        <dbReference type="Proteomes" id="UP000295499"/>
    </source>
</evidence>
<keyword evidence="2" id="KW-1185">Reference proteome</keyword>
<dbReference type="InterPro" id="IPR046233">
    <property type="entry name" value="DUF6266"/>
</dbReference>
<dbReference type="OrthoDB" id="648163at2"/>
<proteinExistence type="predicted"/>
<comment type="caution">
    <text evidence="1">The sequence shown here is derived from an EMBL/GenBank/DDBJ whole genome shotgun (WGS) entry which is preliminary data.</text>
</comment>
<organism evidence="1 2">
    <name type="scientific">Pedobacter duraquae</name>
    <dbReference type="NCBI Taxonomy" id="425511"/>
    <lineage>
        <taxon>Bacteria</taxon>
        <taxon>Pseudomonadati</taxon>
        <taxon>Bacteroidota</taxon>
        <taxon>Sphingobacteriia</taxon>
        <taxon>Sphingobacteriales</taxon>
        <taxon>Sphingobacteriaceae</taxon>
        <taxon>Pedobacter</taxon>
    </lineage>
</organism>
<sequence length="211" mass="23855">MAFAPNGLGGPIYGRLGNYVYYLLNGEPVVRKIGRRIGPRTPQEIRSSNRQSLLVHFFNPMKAFIKKGFGAAAEHTTSNYHNLAMSYNNPKAIAVDTDHPTILYDKILLAKGELLEPAAPNAVIDGDNILFTWEYDEDLHWNFSEDRVMMLIHFPEKGASIFKMTGAERAQGYDTFHLLPGMTTEKMHIYVAFCSSYSEEVSNSIYIREIN</sequence>
<dbReference type="Pfam" id="PF19781">
    <property type="entry name" value="DUF6266"/>
    <property type="match status" value="1"/>
</dbReference>
<accession>A0A4V3C3Z6</accession>
<protein>
    <submittedName>
        <fullName evidence="1">Uncharacterized protein</fullName>
    </submittedName>
</protein>
<gene>
    <name evidence="1" type="ORF">CLV32_0275</name>
</gene>
<reference evidence="1 2" key="1">
    <citation type="submission" date="2019-03" db="EMBL/GenBank/DDBJ databases">
        <title>Genomic Encyclopedia of Archaeal and Bacterial Type Strains, Phase II (KMG-II): from individual species to whole genera.</title>
        <authorList>
            <person name="Goeker M."/>
        </authorList>
    </citation>
    <scope>NUCLEOTIDE SEQUENCE [LARGE SCALE GENOMIC DNA]</scope>
    <source>
        <strain evidence="1 2">DSM 19034</strain>
    </source>
</reference>
<name>A0A4V3C3Z6_9SPHI</name>
<dbReference type="RefSeq" id="WP_133551598.1">
    <property type="nucleotide sequence ID" value="NZ_SNWM01000001.1"/>
</dbReference>
<dbReference type="AlphaFoldDB" id="A0A4V3C3Z6"/>